<name>A0AA35TN96_GEOBA</name>
<dbReference type="InterPro" id="IPR016181">
    <property type="entry name" value="Acyl_CoA_acyltransferase"/>
</dbReference>
<comment type="caution">
    <text evidence="2">The sequence shown here is derived from an EMBL/GenBank/DDBJ whole genome shotgun (WGS) entry which is preliminary data.</text>
</comment>
<dbReference type="PANTHER" id="PTHR47237">
    <property type="entry name" value="SLL0310 PROTEIN"/>
    <property type="match status" value="1"/>
</dbReference>
<evidence type="ECO:0000313" key="3">
    <source>
        <dbReference type="Proteomes" id="UP001174909"/>
    </source>
</evidence>
<keyword evidence="3" id="KW-1185">Reference proteome</keyword>
<dbReference type="GO" id="GO:0016747">
    <property type="term" value="F:acyltransferase activity, transferring groups other than amino-acyl groups"/>
    <property type="evidence" value="ECO:0007669"/>
    <property type="project" value="InterPro"/>
</dbReference>
<dbReference type="Pfam" id="PF18014">
    <property type="entry name" value="Acetyltransf_18"/>
    <property type="match status" value="1"/>
</dbReference>
<feature type="domain" description="N-acetyltransferase" evidence="1">
    <location>
        <begin position="37"/>
        <end position="171"/>
    </location>
</feature>
<evidence type="ECO:0000313" key="2">
    <source>
        <dbReference type="EMBL" id="CAI8050748.1"/>
    </source>
</evidence>
<dbReference type="Gene3D" id="3.40.630.30">
    <property type="match status" value="1"/>
</dbReference>
<dbReference type="Pfam" id="PF00583">
    <property type="entry name" value="Acetyltransf_1"/>
    <property type="match status" value="1"/>
</dbReference>
<dbReference type="Gene3D" id="3.40.630.90">
    <property type="match status" value="1"/>
</dbReference>
<dbReference type="PROSITE" id="PS51186">
    <property type="entry name" value="GNAT"/>
    <property type="match status" value="1"/>
</dbReference>
<protein>
    <submittedName>
        <fullName evidence="2">Uncharacterized protein F36G3.2</fullName>
    </submittedName>
</protein>
<dbReference type="CDD" id="cd04301">
    <property type="entry name" value="NAT_SF"/>
    <property type="match status" value="1"/>
</dbReference>
<reference evidence="2" key="1">
    <citation type="submission" date="2023-03" db="EMBL/GenBank/DDBJ databases">
        <authorList>
            <person name="Steffen K."/>
            <person name="Cardenas P."/>
        </authorList>
    </citation>
    <scope>NUCLEOTIDE SEQUENCE</scope>
</reference>
<evidence type="ECO:0000259" key="1">
    <source>
        <dbReference type="PROSITE" id="PS51186"/>
    </source>
</evidence>
<dbReference type="PANTHER" id="PTHR47237:SF1">
    <property type="entry name" value="SLL0310 PROTEIN"/>
    <property type="match status" value="1"/>
</dbReference>
<gene>
    <name evidence="2" type="ORF">GBAR_LOCUS27831</name>
</gene>
<organism evidence="2 3">
    <name type="scientific">Geodia barretti</name>
    <name type="common">Barrett's horny sponge</name>
    <dbReference type="NCBI Taxonomy" id="519541"/>
    <lineage>
        <taxon>Eukaryota</taxon>
        <taxon>Metazoa</taxon>
        <taxon>Porifera</taxon>
        <taxon>Demospongiae</taxon>
        <taxon>Heteroscleromorpha</taxon>
        <taxon>Tetractinellida</taxon>
        <taxon>Astrophorina</taxon>
        <taxon>Geodiidae</taxon>
        <taxon>Geodia</taxon>
    </lineage>
</organism>
<proteinExistence type="predicted"/>
<dbReference type="EMBL" id="CASHTH010003884">
    <property type="protein sequence ID" value="CAI8050748.1"/>
    <property type="molecule type" value="Genomic_DNA"/>
</dbReference>
<dbReference type="InterPro" id="IPR000182">
    <property type="entry name" value="GNAT_dom"/>
</dbReference>
<sequence length="325" mass="36475">MPLRQCETVMRNLANNVRIHYLRRWFSSSGSSLPNFIVRTTASADETRDIVGTRAAAWGRKPGALDYDIYYATDNSGFYVGELDGKPIGCMMAVKFSKNFAFLGNFMVDEPYRGQGFGSTIFQTGIASLPQECNFVCDIHEEKIPLFETRYGYTLAWKAKRVSVIASSAFDSNSPSVKIFSANEIPLAKILAYDTRFFNFDRHLFLEKWISAPNCHSFAAIDSSGSVVGYSVVRSTLWKENGWRISPLYADNAEIAHSLYQAIFNKVASEDGPAQVTFDVPCIDKDNFASLQLAHKLSAKIDEHIARQFRYQVPSNLPLSEIFVT</sequence>
<dbReference type="InterPro" id="IPR041496">
    <property type="entry name" value="YitH/HolE_GNAT"/>
</dbReference>
<accession>A0AA35TN96</accession>
<dbReference type="SUPFAM" id="SSF55729">
    <property type="entry name" value="Acyl-CoA N-acyltransferases (Nat)"/>
    <property type="match status" value="1"/>
</dbReference>
<dbReference type="AlphaFoldDB" id="A0AA35TN96"/>
<dbReference type="Proteomes" id="UP001174909">
    <property type="component" value="Unassembled WGS sequence"/>
</dbReference>
<dbReference type="InterPro" id="IPR052729">
    <property type="entry name" value="Acyl/Acetyltrans_Enzymes"/>
</dbReference>